<dbReference type="GO" id="GO:0003735">
    <property type="term" value="F:structural constituent of ribosome"/>
    <property type="evidence" value="ECO:0007669"/>
    <property type="project" value="InterPro"/>
</dbReference>
<dbReference type="Gene3D" id="3.30.1490.10">
    <property type="match status" value="1"/>
</dbReference>
<dbReference type="Pfam" id="PF00410">
    <property type="entry name" value="Ribosomal_S8"/>
    <property type="match status" value="1"/>
</dbReference>
<dbReference type="FunFam" id="3.30.1490.10:FF:000001">
    <property type="entry name" value="30S ribosomal protein S8"/>
    <property type="match status" value="1"/>
</dbReference>
<dbReference type="Proteomes" id="UP000664859">
    <property type="component" value="Unassembled WGS sequence"/>
</dbReference>
<sequence>MCVFSALFVSPGKQEGEQATQPVSATRDSLLNLNFTSFQVSDPKILSLKHISKPSKNIYFSSQDLWIFDRSLGLIILNTSHGIMSHKTALSKNLGGQALCYIF</sequence>
<evidence type="ECO:0000256" key="2">
    <source>
        <dbReference type="ARBA" id="ARBA00022980"/>
    </source>
</evidence>
<protein>
    <submittedName>
        <fullName evidence="4">Ribosomal protein S8</fullName>
    </submittedName>
</protein>
<comment type="caution">
    <text evidence="4">The sequence shown here is derived from an EMBL/GenBank/DDBJ whole genome shotgun (WGS) entry which is preliminary data.</text>
</comment>
<keyword evidence="3" id="KW-0687">Ribonucleoprotein</keyword>
<dbReference type="GO" id="GO:0006412">
    <property type="term" value="P:translation"/>
    <property type="evidence" value="ECO:0007669"/>
    <property type="project" value="InterPro"/>
</dbReference>
<dbReference type="GO" id="GO:1990904">
    <property type="term" value="C:ribonucleoprotein complex"/>
    <property type="evidence" value="ECO:0007669"/>
    <property type="project" value="UniProtKB-KW"/>
</dbReference>
<dbReference type="GO" id="GO:0005840">
    <property type="term" value="C:ribosome"/>
    <property type="evidence" value="ECO:0007669"/>
    <property type="project" value="UniProtKB-KW"/>
</dbReference>
<dbReference type="OrthoDB" id="409928at2759"/>
<evidence type="ECO:0000256" key="3">
    <source>
        <dbReference type="ARBA" id="ARBA00023274"/>
    </source>
</evidence>
<dbReference type="InterPro" id="IPR035987">
    <property type="entry name" value="Ribosomal_uS8_sf"/>
</dbReference>
<dbReference type="EMBL" id="JAFCMP010000514">
    <property type="protein sequence ID" value="KAG5178488.1"/>
    <property type="molecule type" value="Genomic_DNA"/>
</dbReference>
<keyword evidence="5" id="KW-1185">Reference proteome</keyword>
<evidence type="ECO:0000313" key="5">
    <source>
        <dbReference type="Proteomes" id="UP000664859"/>
    </source>
</evidence>
<accession>A0A835YXN5</accession>
<evidence type="ECO:0000256" key="1">
    <source>
        <dbReference type="ARBA" id="ARBA00006471"/>
    </source>
</evidence>
<dbReference type="InterPro" id="IPR000630">
    <property type="entry name" value="Ribosomal_uS8"/>
</dbReference>
<reference evidence="4" key="1">
    <citation type="submission" date="2021-02" db="EMBL/GenBank/DDBJ databases">
        <title>First Annotated Genome of the Yellow-green Alga Tribonema minus.</title>
        <authorList>
            <person name="Mahan K.M."/>
        </authorList>
    </citation>
    <scope>NUCLEOTIDE SEQUENCE</scope>
    <source>
        <strain evidence="4">UTEX B ZZ1240</strain>
    </source>
</reference>
<dbReference type="GO" id="GO:0005737">
    <property type="term" value="C:cytoplasm"/>
    <property type="evidence" value="ECO:0007669"/>
    <property type="project" value="UniProtKB-ARBA"/>
</dbReference>
<gene>
    <name evidence="4" type="ORF">JKP88DRAFT_158732</name>
</gene>
<organism evidence="4 5">
    <name type="scientific">Tribonema minus</name>
    <dbReference type="NCBI Taxonomy" id="303371"/>
    <lineage>
        <taxon>Eukaryota</taxon>
        <taxon>Sar</taxon>
        <taxon>Stramenopiles</taxon>
        <taxon>Ochrophyta</taxon>
        <taxon>PX clade</taxon>
        <taxon>Xanthophyceae</taxon>
        <taxon>Tribonematales</taxon>
        <taxon>Tribonemataceae</taxon>
        <taxon>Tribonema</taxon>
    </lineage>
</organism>
<proteinExistence type="inferred from homology"/>
<name>A0A835YXN5_9STRA</name>
<dbReference type="SUPFAM" id="SSF56047">
    <property type="entry name" value="Ribosomal protein S8"/>
    <property type="match status" value="1"/>
</dbReference>
<keyword evidence="2 4" id="KW-0689">Ribosomal protein</keyword>
<evidence type="ECO:0000313" key="4">
    <source>
        <dbReference type="EMBL" id="KAG5178488.1"/>
    </source>
</evidence>
<dbReference type="AlphaFoldDB" id="A0A835YXN5"/>
<comment type="similarity">
    <text evidence="1">Belongs to the universal ribosomal protein uS8 family.</text>
</comment>